<proteinExistence type="predicted"/>
<dbReference type="GeneID" id="94843361"/>
<dbReference type="EMBL" id="MLAK01000948">
    <property type="protein sequence ID" value="OHT00611.1"/>
    <property type="molecule type" value="Genomic_DNA"/>
</dbReference>
<dbReference type="OrthoDB" id="440128at2759"/>
<dbReference type="GO" id="GO:0000398">
    <property type="term" value="P:mRNA splicing, via spliceosome"/>
    <property type="evidence" value="ECO:0007669"/>
    <property type="project" value="InterPro"/>
</dbReference>
<evidence type="ECO:0000256" key="1">
    <source>
        <dbReference type="ARBA" id="ARBA00022737"/>
    </source>
</evidence>
<dbReference type="Gene3D" id="1.25.40.10">
    <property type="entry name" value="Tetratricopeptide repeat domain"/>
    <property type="match status" value="2"/>
</dbReference>
<dbReference type="AlphaFoldDB" id="A0A1J4JNF7"/>
<sequence>MIPAYYNPPFYNKSDNVHNYPTSSNLVSQPQSSNMQSYFYPNKIHRSNSDIWYDQSHCISIIDQFETNIEMFLPKSLLKEIDGSQEQIISSTGSLDKFESVLNENPENAKSVILNIIKTQTDSKEQGKTLRSAAEMAKRLSEISLALELYSLSCTYDPTTPASWIDRAKLLDELGDYEKADNVLQEGIYNVQNCEQLIRKLLKSLERTNKVETARSFLGSIVKNKKVDNESALVEGALFELRQGNIEQAMRILQFIKVKNGWKPNIYSELVQYFERSGIIYQNFDIVEEGARLNPRNAIICQSLLKNQKSPTEAITILHDSSRKWTNEFTDKMTTVVCESLAANGYLNLMRSLLAEAISLCSPKQRYKLFFTASTIELTYGDPSVSPLLLDLTLKLTPYKSRPMIIILSAKVFELNKEYDQALILFERATMEYFAEWRVFLELAQFHVHRNNIKKAIEVLTNALITHTGSGRLWAFRVQLEAFNSVESQISVLKSAIQAVPKSGEVWCEAARIALNPLTKFFNIQCAKQFLEFAYRFTPQHGDSLIEMIRVEILEKGQSANFAEIEKKFISSEGNYGLLFIYIKKLTDRPLTDVFADAVREVRSDVFRNYKVYSRAISRSSFVVRSIFEEEERFNQMKNENGSHKFAFGLTKVGELMLNPSQCETSEELLSIVLGTSTSGQ</sequence>
<comment type="caution">
    <text evidence="2">The sequence shown here is derived from an EMBL/GenBank/DDBJ whole genome shotgun (WGS) entry which is preliminary data.</text>
</comment>
<dbReference type="InterPro" id="IPR011990">
    <property type="entry name" value="TPR-like_helical_dom_sf"/>
</dbReference>
<name>A0A1J4JNF7_9EUKA</name>
<protein>
    <recommendedName>
        <fullName evidence="4">TPR Domain containing protein</fullName>
    </recommendedName>
</protein>
<keyword evidence="3" id="KW-1185">Reference proteome</keyword>
<dbReference type="Proteomes" id="UP000179807">
    <property type="component" value="Unassembled WGS sequence"/>
</dbReference>
<evidence type="ECO:0008006" key="4">
    <source>
        <dbReference type="Google" id="ProtNLM"/>
    </source>
</evidence>
<dbReference type="RefSeq" id="XP_068353747.1">
    <property type="nucleotide sequence ID" value="XM_068508657.1"/>
</dbReference>
<organism evidence="2 3">
    <name type="scientific">Tritrichomonas foetus</name>
    <dbReference type="NCBI Taxonomy" id="1144522"/>
    <lineage>
        <taxon>Eukaryota</taxon>
        <taxon>Metamonada</taxon>
        <taxon>Parabasalia</taxon>
        <taxon>Tritrichomonadida</taxon>
        <taxon>Tritrichomonadidae</taxon>
        <taxon>Tritrichomonas</taxon>
    </lineage>
</organism>
<dbReference type="VEuPathDB" id="TrichDB:TRFO_32731"/>
<accession>A0A1J4JNF7</accession>
<keyword evidence="1" id="KW-0677">Repeat</keyword>
<dbReference type="PANTHER" id="PTHR11246">
    <property type="entry name" value="PRE-MRNA SPLICING FACTOR"/>
    <property type="match status" value="1"/>
</dbReference>
<evidence type="ECO:0000313" key="3">
    <source>
        <dbReference type="Proteomes" id="UP000179807"/>
    </source>
</evidence>
<dbReference type="PANTHER" id="PTHR11246:SF20">
    <property type="entry name" value="TPR-CONTAINING PROTEIN DDB_G0280363"/>
    <property type="match status" value="1"/>
</dbReference>
<dbReference type="SUPFAM" id="SSF48452">
    <property type="entry name" value="TPR-like"/>
    <property type="match status" value="2"/>
</dbReference>
<gene>
    <name evidence="2" type="ORF">TRFO_32731</name>
</gene>
<dbReference type="InterPro" id="IPR045075">
    <property type="entry name" value="Syf1-like"/>
</dbReference>
<reference evidence="2" key="1">
    <citation type="submission" date="2016-10" db="EMBL/GenBank/DDBJ databases">
        <authorList>
            <person name="Benchimol M."/>
            <person name="Almeida L.G."/>
            <person name="Vasconcelos A.T."/>
            <person name="Perreira-Neves A."/>
            <person name="Rosa I.A."/>
            <person name="Tasca T."/>
            <person name="Bogo M.R."/>
            <person name="de Souza W."/>
        </authorList>
    </citation>
    <scope>NUCLEOTIDE SEQUENCE [LARGE SCALE GENOMIC DNA]</scope>
    <source>
        <strain evidence="2">K</strain>
    </source>
</reference>
<evidence type="ECO:0000313" key="2">
    <source>
        <dbReference type="EMBL" id="OHT00611.1"/>
    </source>
</evidence>